<evidence type="ECO:0000256" key="3">
    <source>
        <dbReference type="ARBA" id="ARBA00023163"/>
    </source>
</evidence>
<keyword evidence="3" id="KW-0804">Transcription</keyword>
<dbReference type="PANTHER" id="PTHR24567">
    <property type="entry name" value="CRP FAMILY TRANSCRIPTIONAL REGULATORY PROTEIN"/>
    <property type="match status" value="1"/>
</dbReference>
<dbReference type="Gene3D" id="1.10.10.10">
    <property type="entry name" value="Winged helix-like DNA-binding domain superfamily/Winged helix DNA-binding domain"/>
    <property type="match status" value="1"/>
</dbReference>
<gene>
    <name evidence="6" type="ORF">PSN13_01354</name>
</gene>
<feature type="domain" description="HTH crp-type" evidence="5">
    <location>
        <begin position="160"/>
        <end position="230"/>
    </location>
</feature>
<evidence type="ECO:0000256" key="1">
    <source>
        <dbReference type="ARBA" id="ARBA00023015"/>
    </source>
</evidence>
<dbReference type="Pfam" id="PF00027">
    <property type="entry name" value="cNMP_binding"/>
    <property type="match status" value="1"/>
</dbReference>
<dbReference type="SMART" id="SM00100">
    <property type="entry name" value="cNMP"/>
    <property type="match status" value="1"/>
</dbReference>
<comment type="caution">
    <text evidence="6">The sequence shown here is derived from an EMBL/GenBank/DDBJ whole genome shotgun (WGS) entry which is preliminary data.</text>
</comment>
<sequence>MRVGRREFTRYLLCVDVDDLSASSGGLASFLSTTDWAAMCSLGSRCLMAADYPLFRQGDEGEHAYVILSGAVKVVRGEAAGKSAILTIRGAGDVVGDLAVMDGGRRSGTVSTLTPMVVRVVQGASFKRFIERPSVTAAYARYTVNRLRQSDVQRTEIAVLPVRQRLARALLRLYVTADAAGGQRAFELPQQDLAELIGASRNAVVLALGVLRAEGVLDTHRMRVSILDVDALHRQAG</sequence>
<dbReference type="InterPro" id="IPR050397">
    <property type="entry name" value="Env_Response_Regulators"/>
</dbReference>
<dbReference type="InterPro" id="IPR014710">
    <property type="entry name" value="RmlC-like_jellyroll"/>
</dbReference>
<dbReference type="InterPro" id="IPR012318">
    <property type="entry name" value="HTH_CRP"/>
</dbReference>
<dbReference type="Gene3D" id="2.60.120.10">
    <property type="entry name" value="Jelly Rolls"/>
    <property type="match status" value="1"/>
</dbReference>
<organism evidence="6 7">
    <name type="scientific">Micromonospora saelicesensis</name>
    <dbReference type="NCBI Taxonomy" id="285676"/>
    <lineage>
        <taxon>Bacteria</taxon>
        <taxon>Bacillati</taxon>
        <taxon>Actinomycetota</taxon>
        <taxon>Actinomycetes</taxon>
        <taxon>Micromonosporales</taxon>
        <taxon>Micromonosporaceae</taxon>
        <taxon>Micromonospora</taxon>
    </lineage>
</organism>
<dbReference type="EMBL" id="PYAG01000005">
    <property type="protein sequence ID" value="RAO37372.1"/>
    <property type="molecule type" value="Genomic_DNA"/>
</dbReference>
<accession>A0A328NWH1</accession>
<evidence type="ECO:0000259" key="4">
    <source>
        <dbReference type="PROSITE" id="PS50042"/>
    </source>
</evidence>
<evidence type="ECO:0000313" key="6">
    <source>
        <dbReference type="EMBL" id="RAO37372.1"/>
    </source>
</evidence>
<dbReference type="PANTHER" id="PTHR24567:SF74">
    <property type="entry name" value="HTH-TYPE TRANSCRIPTIONAL REGULATOR ARCR"/>
    <property type="match status" value="1"/>
</dbReference>
<name>A0A328NWH1_9ACTN</name>
<dbReference type="AlphaFoldDB" id="A0A328NWH1"/>
<dbReference type="PROSITE" id="PS51063">
    <property type="entry name" value="HTH_CRP_2"/>
    <property type="match status" value="1"/>
</dbReference>
<dbReference type="InterPro" id="IPR018490">
    <property type="entry name" value="cNMP-bd_dom_sf"/>
</dbReference>
<dbReference type="CDD" id="cd00038">
    <property type="entry name" value="CAP_ED"/>
    <property type="match status" value="1"/>
</dbReference>
<dbReference type="GO" id="GO:0005829">
    <property type="term" value="C:cytosol"/>
    <property type="evidence" value="ECO:0007669"/>
    <property type="project" value="TreeGrafter"/>
</dbReference>
<dbReference type="InterPro" id="IPR036388">
    <property type="entry name" value="WH-like_DNA-bd_sf"/>
</dbReference>
<reference evidence="6 7" key="1">
    <citation type="submission" date="2018-03" db="EMBL/GenBank/DDBJ databases">
        <title>Defining the species Micromonospora saelicesensis and Micromonospora noduli under the framework of genomics.</title>
        <authorList>
            <person name="Riesco R."/>
            <person name="Trujillo M.E."/>
        </authorList>
    </citation>
    <scope>NUCLEOTIDE SEQUENCE [LARGE SCALE GENOMIC DNA]</scope>
    <source>
        <strain evidence="6 7">PSN13</strain>
    </source>
</reference>
<dbReference type="Proteomes" id="UP000249419">
    <property type="component" value="Unassembled WGS sequence"/>
</dbReference>
<dbReference type="GO" id="GO:0003700">
    <property type="term" value="F:DNA-binding transcription factor activity"/>
    <property type="evidence" value="ECO:0007669"/>
    <property type="project" value="TreeGrafter"/>
</dbReference>
<evidence type="ECO:0000256" key="2">
    <source>
        <dbReference type="ARBA" id="ARBA00023125"/>
    </source>
</evidence>
<dbReference type="InterPro" id="IPR036390">
    <property type="entry name" value="WH_DNA-bd_sf"/>
</dbReference>
<dbReference type="Pfam" id="PF13545">
    <property type="entry name" value="HTH_Crp_2"/>
    <property type="match status" value="1"/>
</dbReference>
<evidence type="ECO:0000259" key="5">
    <source>
        <dbReference type="PROSITE" id="PS51063"/>
    </source>
</evidence>
<proteinExistence type="predicted"/>
<dbReference type="SUPFAM" id="SSF46785">
    <property type="entry name" value="Winged helix' DNA-binding domain"/>
    <property type="match status" value="1"/>
</dbReference>
<dbReference type="GO" id="GO:0003677">
    <property type="term" value="F:DNA binding"/>
    <property type="evidence" value="ECO:0007669"/>
    <property type="project" value="UniProtKB-KW"/>
</dbReference>
<feature type="domain" description="Cyclic nucleotide-binding" evidence="4">
    <location>
        <begin position="54"/>
        <end position="130"/>
    </location>
</feature>
<dbReference type="InterPro" id="IPR000595">
    <property type="entry name" value="cNMP-bd_dom"/>
</dbReference>
<dbReference type="PROSITE" id="PS50042">
    <property type="entry name" value="CNMP_BINDING_3"/>
    <property type="match status" value="1"/>
</dbReference>
<protein>
    <submittedName>
        <fullName evidence="6">CRP-like cAMP-activated global transcriptional r egulator</fullName>
    </submittedName>
</protein>
<keyword evidence="1" id="KW-0805">Transcription regulation</keyword>
<dbReference type="SUPFAM" id="SSF51206">
    <property type="entry name" value="cAMP-binding domain-like"/>
    <property type="match status" value="1"/>
</dbReference>
<evidence type="ECO:0000313" key="7">
    <source>
        <dbReference type="Proteomes" id="UP000249419"/>
    </source>
</evidence>
<keyword evidence="2" id="KW-0238">DNA-binding</keyword>